<sequence>MLKIGDFSKLSRISIRMLRNYADMGLLVPAEVDKATGYRYYSESQLPQAAQIQMLKNMGFGLSTIDAVLQKYQDVEEMEQFLMVRRTELIEQQRITQERLQFLDAAIKHLKKEGNTMHYNVTLKTLPERYVASVRQVIPSYRQEGMLWEMLYQETGPQKVRPAAPAYALAIFHDEGYKESDVDVEIQTTVMGTYEDTEHVIFKKADSILMASSTYKGSYEHITAVNEAVANWIQENGYELEGSSFCIYHLGPCDITDPEEMVTEVCHPVRRKRPGGVYDA</sequence>
<name>A0ABS8DF36_9FIRM</name>
<keyword evidence="1" id="KW-0238">DNA-binding</keyword>
<feature type="domain" description="HTH merR-type" evidence="2">
    <location>
        <begin position="1"/>
        <end position="71"/>
    </location>
</feature>
<dbReference type="InterPro" id="IPR009061">
    <property type="entry name" value="DNA-bd_dom_put_sf"/>
</dbReference>
<organism evidence="3 4">
    <name type="scientific">Bariatricus massiliensis</name>
    <dbReference type="NCBI Taxonomy" id="1745713"/>
    <lineage>
        <taxon>Bacteria</taxon>
        <taxon>Bacillati</taxon>
        <taxon>Bacillota</taxon>
        <taxon>Clostridia</taxon>
        <taxon>Lachnospirales</taxon>
        <taxon>Lachnospiraceae</taxon>
        <taxon>Bariatricus</taxon>
    </lineage>
</organism>
<evidence type="ECO:0000313" key="3">
    <source>
        <dbReference type="EMBL" id="MCB7387031.1"/>
    </source>
</evidence>
<dbReference type="SUPFAM" id="SSF46955">
    <property type="entry name" value="Putative DNA-binding domain"/>
    <property type="match status" value="1"/>
</dbReference>
<dbReference type="CDD" id="cd01107">
    <property type="entry name" value="HTH_BmrR"/>
    <property type="match status" value="1"/>
</dbReference>
<evidence type="ECO:0000256" key="1">
    <source>
        <dbReference type="ARBA" id="ARBA00023125"/>
    </source>
</evidence>
<dbReference type="SUPFAM" id="SSF55136">
    <property type="entry name" value="Probable bacterial effector-binding domain"/>
    <property type="match status" value="1"/>
</dbReference>
<dbReference type="SMART" id="SM00422">
    <property type="entry name" value="HTH_MERR"/>
    <property type="match status" value="1"/>
</dbReference>
<dbReference type="Pfam" id="PF13411">
    <property type="entry name" value="MerR_1"/>
    <property type="match status" value="1"/>
</dbReference>
<proteinExistence type="predicted"/>
<evidence type="ECO:0000313" key="4">
    <source>
        <dbReference type="Proteomes" id="UP001299546"/>
    </source>
</evidence>
<dbReference type="EMBL" id="JAJCIS010000003">
    <property type="protein sequence ID" value="MCB7387031.1"/>
    <property type="molecule type" value="Genomic_DNA"/>
</dbReference>
<dbReference type="SMART" id="SM00871">
    <property type="entry name" value="AraC_E_bind"/>
    <property type="match status" value="1"/>
</dbReference>
<dbReference type="InterPro" id="IPR029442">
    <property type="entry name" value="GyrI-like"/>
</dbReference>
<dbReference type="InterPro" id="IPR011256">
    <property type="entry name" value="Reg_factor_effector_dom_sf"/>
</dbReference>
<dbReference type="PANTHER" id="PTHR30204">
    <property type="entry name" value="REDOX-CYCLING DRUG-SENSING TRANSCRIPTIONAL ACTIVATOR SOXR"/>
    <property type="match status" value="1"/>
</dbReference>
<dbReference type="InterPro" id="IPR010499">
    <property type="entry name" value="AraC_E-bd"/>
</dbReference>
<keyword evidence="4" id="KW-1185">Reference proteome</keyword>
<dbReference type="PROSITE" id="PS50937">
    <property type="entry name" value="HTH_MERR_2"/>
    <property type="match status" value="1"/>
</dbReference>
<comment type="caution">
    <text evidence="3">The sequence shown here is derived from an EMBL/GenBank/DDBJ whole genome shotgun (WGS) entry which is preliminary data.</text>
</comment>
<dbReference type="PANTHER" id="PTHR30204:SF97">
    <property type="entry name" value="MERR FAMILY REGULATORY PROTEIN"/>
    <property type="match status" value="1"/>
</dbReference>
<dbReference type="InterPro" id="IPR000551">
    <property type="entry name" value="MerR-type_HTH_dom"/>
</dbReference>
<reference evidence="3 4" key="1">
    <citation type="submission" date="2021-10" db="EMBL/GenBank/DDBJ databases">
        <title>Collection of gut derived symbiotic bacterial strains cultured from healthy donors.</title>
        <authorList>
            <person name="Lin H."/>
            <person name="Littmann E."/>
            <person name="Kohout C."/>
            <person name="Pamer E.G."/>
        </authorList>
    </citation>
    <scope>NUCLEOTIDE SEQUENCE [LARGE SCALE GENOMIC DNA]</scope>
    <source>
        <strain evidence="3 4">DFI.1.165</strain>
    </source>
</reference>
<dbReference type="Pfam" id="PF06445">
    <property type="entry name" value="GyrI-like"/>
    <property type="match status" value="1"/>
</dbReference>
<gene>
    <name evidence="3" type="ORF">LIZ65_06985</name>
</gene>
<dbReference type="InterPro" id="IPR047057">
    <property type="entry name" value="MerR_fam"/>
</dbReference>
<dbReference type="RefSeq" id="WP_066733558.1">
    <property type="nucleotide sequence ID" value="NZ_JAJCIQ010000003.1"/>
</dbReference>
<evidence type="ECO:0000259" key="2">
    <source>
        <dbReference type="PROSITE" id="PS50937"/>
    </source>
</evidence>
<dbReference type="Proteomes" id="UP001299546">
    <property type="component" value="Unassembled WGS sequence"/>
</dbReference>
<protein>
    <submittedName>
        <fullName evidence="3">MerR family transcriptional regulator</fullName>
    </submittedName>
</protein>
<dbReference type="Gene3D" id="3.20.80.10">
    <property type="entry name" value="Regulatory factor, effector binding domain"/>
    <property type="match status" value="1"/>
</dbReference>
<accession>A0ABS8DF36</accession>
<dbReference type="Gene3D" id="1.10.1660.10">
    <property type="match status" value="1"/>
</dbReference>